<dbReference type="EMBL" id="KV427672">
    <property type="protein sequence ID" value="KZT01000.1"/>
    <property type="molecule type" value="Genomic_DNA"/>
</dbReference>
<dbReference type="InParanoid" id="A0A165BG91"/>
<name>A0A165BG91_9APHY</name>
<dbReference type="RefSeq" id="XP_040758740.1">
    <property type="nucleotide sequence ID" value="XM_040910104.1"/>
</dbReference>
<dbReference type="AlphaFoldDB" id="A0A165BG91"/>
<gene>
    <name evidence="1" type="ORF">LAESUDRAFT_731726</name>
</gene>
<keyword evidence="2" id="KW-1185">Reference proteome</keyword>
<organism evidence="1 2">
    <name type="scientific">Laetiporus sulphureus 93-53</name>
    <dbReference type="NCBI Taxonomy" id="1314785"/>
    <lineage>
        <taxon>Eukaryota</taxon>
        <taxon>Fungi</taxon>
        <taxon>Dikarya</taxon>
        <taxon>Basidiomycota</taxon>
        <taxon>Agaricomycotina</taxon>
        <taxon>Agaricomycetes</taxon>
        <taxon>Polyporales</taxon>
        <taxon>Laetiporus</taxon>
    </lineage>
</organism>
<sequence length="114" mass="13144">MDTTHGVTRSPGNTLSSLLSWGYEVDQMRRSCRTGLIASNRSNRHPASMALRPPRRRLTQSYQILENIRLIFSKRATCDFFMLMIGSLLGMSRPKGWRGRPRSLLRKQDAGMWF</sequence>
<proteinExistence type="predicted"/>
<dbReference type="Proteomes" id="UP000076871">
    <property type="component" value="Unassembled WGS sequence"/>
</dbReference>
<dbReference type="GeneID" id="63827133"/>
<protein>
    <submittedName>
        <fullName evidence="1">Uncharacterized protein</fullName>
    </submittedName>
</protein>
<evidence type="ECO:0000313" key="2">
    <source>
        <dbReference type="Proteomes" id="UP000076871"/>
    </source>
</evidence>
<reference evidence="1 2" key="1">
    <citation type="journal article" date="2016" name="Mol. Biol. Evol.">
        <title>Comparative Genomics of Early-Diverging Mushroom-Forming Fungi Provides Insights into the Origins of Lignocellulose Decay Capabilities.</title>
        <authorList>
            <person name="Nagy L.G."/>
            <person name="Riley R."/>
            <person name="Tritt A."/>
            <person name="Adam C."/>
            <person name="Daum C."/>
            <person name="Floudas D."/>
            <person name="Sun H."/>
            <person name="Yadav J.S."/>
            <person name="Pangilinan J."/>
            <person name="Larsson K.H."/>
            <person name="Matsuura K."/>
            <person name="Barry K."/>
            <person name="Labutti K."/>
            <person name="Kuo R."/>
            <person name="Ohm R.A."/>
            <person name="Bhattacharya S.S."/>
            <person name="Shirouzu T."/>
            <person name="Yoshinaga Y."/>
            <person name="Martin F.M."/>
            <person name="Grigoriev I.V."/>
            <person name="Hibbett D.S."/>
        </authorList>
    </citation>
    <scope>NUCLEOTIDE SEQUENCE [LARGE SCALE GENOMIC DNA]</scope>
    <source>
        <strain evidence="1 2">93-53</strain>
    </source>
</reference>
<evidence type="ECO:0000313" key="1">
    <source>
        <dbReference type="EMBL" id="KZT01000.1"/>
    </source>
</evidence>
<accession>A0A165BG91</accession>